<evidence type="ECO:0000313" key="2">
    <source>
        <dbReference type="EMBL" id="KZZ99438.1"/>
    </source>
</evidence>
<evidence type="ECO:0000313" key="3">
    <source>
        <dbReference type="Proteomes" id="UP000078544"/>
    </source>
</evidence>
<dbReference type="OrthoDB" id="3557758at2759"/>
<gene>
    <name evidence="2" type="ORF">AAL_02010</name>
</gene>
<dbReference type="AlphaFoldDB" id="A0A168F3N4"/>
<comment type="caution">
    <text evidence="2">The sequence shown here is derived from an EMBL/GenBank/DDBJ whole genome shotgun (WGS) entry which is preliminary data.</text>
</comment>
<feature type="compositionally biased region" description="Polar residues" evidence="1">
    <location>
        <begin position="1"/>
        <end position="18"/>
    </location>
</feature>
<reference evidence="2 3" key="1">
    <citation type="journal article" date="2016" name="Genome Biol. Evol.">
        <title>Divergent and convergent evolution of fungal pathogenicity.</title>
        <authorList>
            <person name="Shang Y."/>
            <person name="Xiao G."/>
            <person name="Zheng P."/>
            <person name="Cen K."/>
            <person name="Zhan S."/>
            <person name="Wang C."/>
        </authorList>
    </citation>
    <scope>NUCLEOTIDE SEQUENCE [LARGE SCALE GENOMIC DNA]</scope>
    <source>
        <strain evidence="2 3">RCEF 2490</strain>
    </source>
</reference>
<dbReference type="STRING" id="1081109.A0A168F3N4"/>
<proteinExistence type="predicted"/>
<dbReference type="Proteomes" id="UP000078544">
    <property type="component" value="Unassembled WGS sequence"/>
</dbReference>
<name>A0A168F3N4_9HYPO</name>
<keyword evidence="3" id="KW-1185">Reference proteome</keyword>
<feature type="compositionally biased region" description="Low complexity" evidence="1">
    <location>
        <begin position="36"/>
        <end position="45"/>
    </location>
</feature>
<organism evidence="2 3">
    <name type="scientific">Moelleriella libera RCEF 2490</name>
    <dbReference type="NCBI Taxonomy" id="1081109"/>
    <lineage>
        <taxon>Eukaryota</taxon>
        <taxon>Fungi</taxon>
        <taxon>Dikarya</taxon>
        <taxon>Ascomycota</taxon>
        <taxon>Pezizomycotina</taxon>
        <taxon>Sordariomycetes</taxon>
        <taxon>Hypocreomycetidae</taxon>
        <taxon>Hypocreales</taxon>
        <taxon>Clavicipitaceae</taxon>
        <taxon>Moelleriella</taxon>
    </lineage>
</organism>
<sequence length="237" mass="25435">MVRSSSLVHNSPPGTSPASAPEPTGPGGGLGHGGRRPSTSPTSSGSGSGSNHRHITSAQTSEYWSGRFMALHDRFSQERLADKAPPPLDLTDCTRHAVHSRRGLAVSHGRLTYLAPSNTTSALTTVTLPPPSSSGNADHDQDVQCRRVFDELETLCVTPEARESLWAWQQSYARRLRRPKLLPDGGSMHDGPPGGTLLGHLRGYCRTRSEQQPPRPALQRSPRKMVTAPGAAGCRMP</sequence>
<dbReference type="EMBL" id="AZGY01000003">
    <property type="protein sequence ID" value="KZZ99438.1"/>
    <property type="molecule type" value="Genomic_DNA"/>
</dbReference>
<feature type="region of interest" description="Disordered" evidence="1">
    <location>
        <begin position="1"/>
        <end position="56"/>
    </location>
</feature>
<protein>
    <submittedName>
        <fullName evidence="2">Uncharacterized protein</fullName>
    </submittedName>
</protein>
<feature type="region of interest" description="Disordered" evidence="1">
    <location>
        <begin position="208"/>
        <end position="237"/>
    </location>
</feature>
<evidence type="ECO:0000256" key="1">
    <source>
        <dbReference type="SAM" id="MobiDB-lite"/>
    </source>
</evidence>
<accession>A0A168F3N4</accession>